<dbReference type="PaxDb" id="35128-Thaps25166"/>
<dbReference type="KEGG" id="tps:THAPSDRAFT_25166"/>
<gene>
    <name evidence="1" type="ORF">THAPSDRAFT_25166</name>
</gene>
<name>B8LCS1_THAPS</name>
<dbReference type="EMBL" id="DS999417">
    <property type="protein sequence ID" value="EED87031.1"/>
    <property type="molecule type" value="Genomic_DNA"/>
</dbReference>
<dbReference type="AlphaFoldDB" id="B8LCS1"/>
<evidence type="ECO:0000313" key="2">
    <source>
        <dbReference type="Proteomes" id="UP000001449"/>
    </source>
</evidence>
<dbReference type="InParanoid" id="B8LCS1"/>
<evidence type="ECO:0008006" key="3">
    <source>
        <dbReference type="Google" id="ProtNLM"/>
    </source>
</evidence>
<dbReference type="RefSeq" id="XP_002296830.1">
    <property type="nucleotide sequence ID" value="XM_002296794.1"/>
</dbReference>
<keyword evidence="2" id="KW-1185">Reference proteome</keyword>
<dbReference type="OMA" id="KICHASP"/>
<proteinExistence type="predicted"/>
<dbReference type="GeneID" id="7442562"/>
<reference evidence="1 2" key="1">
    <citation type="journal article" date="2004" name="Science">
        <title>The genome of the diatom Thalassiosira pseudonana: ecology, evolution, and metabolism.</title>
        <authorList>
            <person name="Armbrust E.V."/>
            <person name="Berges J.A."/>
            <person name="Bowler C."/>
            <person name="Green B.R."/>
            <person name="Martinez D."/>
            <person name="Putnam N.H."/>
            <person name="Zhou S."/>
            <person name="Allen A.E."/>
            <person name="Apt K.E."/>
            <person name="Bechner M."/>
            <person name="Brzezinski M.A."/>
            <person name="Chaal B.K."/>
            <person name="Chiovitti A."/>
            <person name="Davis A.K."/>
            <person name="Demarest M.S."/>
            <person name="Detter J.C."/>
            <person name="Glavina T."/>
            <person name="Goodstein D."/>
            <person name="Hadi M.Z."/>
            <person name="Hellsten U."/>
            <person name="Hildebrand M."/>
            <person name="Jenkins B.D."/>
            <person name="Jurka J."/>
            <person name="Kapitonov V.V."/>
            <person name="Kroger N."/>
            <person name="Lau W.W."/>
            <person name="Lane T.W."/>
            <person name="Larimer F.W."/>
            <person name="Lippmeier J.C."/>
            <person name="Lucas S."/>
            <person name="Medina M."/>
            <person name="Montsant A."/>
            <person name="Obornik M."/>
            <person name="Parker M.S."/>
            <person name="Palenik B."/>
            <person name="Pazour G.J."/>
            <person name="Richardson P.M."/>
            <person name="Rynearson T.A."/>
            <person name="Saito M.A."/>
            <person name="Schwartz D.C."/>
            <person name="Thamatrakoln K."/>
            <person name="Valentin K."/>
            <person name="Vardi A."/>
            <person name="Wilkerson F.P."/>
            <person name="Rokhsar D.S."/>
        </authorList>
    </citation>
    <scope>NUCLEOTIDE SEQUENCE [LARGE SCALE GENOMIC DNA]</scope>
    <source>
        <strain evidence="1 2">CCMP1335</strain>
    </source>
</reference>
<dbReference type="eggNOG" id="ENOG502QY91">
    <property type="taxonomic scope" value="Eukaryota"/>
</dbReference>
<evidence type="ECO:0000313" key="1">
    <source>
        <dbReference type="EMBL" id="EED87031.1"/>
    </source>
</evidence>
<reference evidence="1 2" key="2">
    <citation type="journal article" date="2008" name="Nature">
        <title>The Phaeodactylum genome reveals the evolutionary history of diatom genomes.</title>
        <authorList>
            <person name="Bowler C."/>
            <person name="Allen A.E."/>
            <person name="Badger J.H."/>
            <person name="Grimwood J."/>
            <person name="Jabbari K."/>
            <person name="Kuo A."/>
            <person name="Maheswari U."/>
            <person name="Martens C."/>
            <person name="Maumus F."/>
            <person name="Otillar R.P."/>
            <person name="Rayko E."/>
            <person name="Salamov A."/>
            <person name="Vandepoele K."/>
            <person name="Beszteri B."/>
            <person name="Gruber A."/>
            <person name="Heijde M."/>
            <person name="Katinka M."/>
            <person name="Mock T."/>
            <person name="Valentin K."/>
            <person name="Verret F."/>
            <person name="Berges J.A."/>
            <person name="Brownlee C."/>
            <person name="Cadoret J.P."/>
            <person name="Chiovitti A."/>
            <person name="Choi C.J."/>
            <person name="Coesel S."/>
            <person name="De Martino A."/>
            <person name="Detter J.C."/>
            <person name="Durkin C."/>
            <person name="Falciatore A."/>
            <person name="Fournet J."/>
            <person name="Haruta M."/>
            <person name="Huysman M.J."/>
            <person name="Jenkins B.D."/>
            <person name="Jiroutova K."/>
            <person name="Jorgensen R.E."/>
            <person name="Joubert Y."/>
            <person name="Kaplan A."/>
            <person name="Kroger N."/>
            <person name="Kroth P.G."/>
            <person name="La Roche J."/>
            <person name="Lindquist E."/>
            <person name="Lommer M."/>
            <person name="Martin-Jezequel V."/>
            <person name="Lopez P.J."/>
            <person name="Lucas S."/>
            <person name="Mangogna M."/>
            <person name="McGinnis K."/>
            <person name="Medlin L.K."/>
            <person name="Montsant A."/>
            <person name="Oudot-Le Secq M.P."/>
            <person name="Napoli C."/>
            <person name="Obornik M."/>
            <person name="Parker M.S."/>
            <person name="Petit J.L."/>
            <person name="Porcel B.M."/>
            <person name="Poulsen N."/>
            <person name="Robison M."/>
            <person name="Rychlewski L."/>
            <person name="Rynearson T.A."/>
            <person name="Schmutz J."/>
            <person name="Shapiro H."/>
            <person name="Siaut M."/>
            <person name="Stanley M."/>
            <person name="Sussman M.R."/>
            <person name="Taylor A.R."/>
            <person name="Vardi A."/>
            <person name="von Dassow P."/>
            <person name="Vyverman W."/>
            <person name="Willis A."/>
            <person name="Wyrwicz L.S."/>
            <person name="Rokhsar D.S."/>
            <person name="Weissenbach J."/>
            <person name="Armbrust E.V."/>
            <person name="Green B.R."/>
            <person name="Van de Peer Y."/>
            <person name="Grigoriev I.V."/>
        </authorList>
    </citation>
    <scope>NUCLEOTIDE SEQUENCE [LARGE SCALE GENOMIC DNA]</scope>
    <source>
        <strain evidence="1 2">CCMP1335</strain>
    </source>
</reference>
<sequence length="335" mass="38131">MERQFRSQKGSLHQIAIDMALHSSPYGSASLMKLQRVLNANMYFDVSLGPAIFSSIGESMSMMLMGYGLESKATQFDKHDNVTLVETGYSSSRCPITDEECFLHPRIVVQSEQREQFHSHTLGRCHESPSCVILEFNDRNLRLHDAEGWGDSVVLLPVMTQQQRRLSSFESVFEELKPLRDRSFDVVFFGTITNRRKGLVEQSKNYTANHPQSSVLVTGVKPNEIEAMTKAYREAKVCVVSHSYATESGGEYHRLSEFAKFGCIPVMETFSDTIGIERYSQCGRVVFTEHEKLFDAVSEVIRKIDDGMYNDFGHVQWWNDGIQWETILPTILKGE</sequence>
<protein>
    <recommendedName>
        <fullName evidence="3">Glycosyl transferase family 1 domain-containing protein</fullName>
    </recommendedName>
</protein>
<dbReference type="Proteomes" id="UP000001449">
    <property type="component" value="Chromosome 16"/>
</dbReference>
<dbReference type="HOGENOM" id="CLU_718661_0_0_1"/>
<accession>B8LCS1</accession>
<organism evidence="1 2">
    <name type="scientific">Thalassiosira pseudonana</name>
    <name type="common">Marine diatom</name>
    <name type="synonym">Cyclotella nana</name>
    <dbReference type="NCBI Taxonomy" id="35128"/>
    <lineage>
        <taxon>Eukaryota</taxon>
        <taxon>Sar</taxon>
        <taxon>Stramenopiles</taxon>
        <taxon>Ochrophyta</taxon>
        <taxon>Bacillariophyta</taxon>
        <taxon>Coscinodiscophyceae</taxon>
        <taxon>Thalassiosirophycidae</taxon>
        <taxon>Thalassiosirales</taxon>
        <taxon>Thalassiosiraceae</taxon>
        <taxon>Thalassiosira</taxon>
    </lineage>
</organism>